<feature type="compositionally biased region" description="Polar residues" evidence="2">
    <location>
        <begin position="915"/>
        <end position="937"/>
    </location>
</feature>
<feature type="coiled-coil region" evidence="1">
    <location>
        <begin position="658"/>
        <end position="706"/>
    </location>
</feature>
<organism evidence="3 4">
    <name type="scientific">Sarocladium strictum</name>
    <name type="common">Black bundle disease fungus</name>
    <name type="synonym">Acremonium strictum</name>
    <dbReference type="NCBI Taxonomy" id="5046"/>
    <lineage>
        <taxon>Eukaryota</taxon>
        <taxon>Fungi</taxon>
        <taxon>Dikarya</taxon>
        <taxon>Ascomycota</taxon>
        <taxon>Pezizomycotina</taxon>
        <taxon>Sordariomycetes</taxon>
        <taxon>Hypocreomycetidae</taxon>
        <taxon>Hypocreales</taxon>
        <taxon>Sarocladiaceae</taxon>
        <taxon>Sarocladium</taxon>
    </lineage>
</organism>
<dbReference type="PANTHER" id="PTHR15154:SF2">
    <property type="entry name" value="HAMARTIN"/>
    <property type="match status" value="1"/>
</dbReference>
<feature type="region of interest" description="Disordered" evidence="2">
    <location>
        <begin position="857"/>
        <end position="988"/>
    </location>
</feature>
<dbReference type="AlphaFoldDB" id="A0AA39GL09"/>
<evidence type="ECO:0000313" key="4">
    <source>
        <dbReference type="Proteomes" id="UP001175261"/>
    </source>
</evidence>
<name>A0AA39GL09_SARSR</name>
<feature type="compositionally biased region" description="Polar residues" evidence="2">
    <location>
        <begin position="875"/>
        <end position="885"/>
    </location>
</feature>
<reference evidence="3" key="1">
    <citation type="submission" date="2022-10" db="EMBL/GenBank/DDBJ databases">
        <title>Determination and structural analysis of whole genome sequence of Sarocladium strictum F4-1.</title>
        <authorList>
            <person name="Hu L."/>
            <person name="Jiang Y."/>
        </authorList>
    </citation>
    <scope>NUCLEOTIDE SEQUENCE</scope>
    <source>
        <strain evidence="3">F4-1</strain>
    </source>
</reference>
<dbReference type="EMBL" id="JAPDFR010000003">
    <property type="protein sequence ID" value="KAK0388588.1"/>
    <property type="molecule type" value="Genomic_DNA"/>
</dbReference>
<proteinExistence type="predicted"/>
<gene>
    <name evidence="3" type="ORF">NLU13_4831</name>
</gene>
<keyword evidence="4" id="KW-1185">Reference proteome</keyword>
<protein>
    <recommendedName>
        <fullName evidence="5">Hamartin</fullName>
    </recommendedName>
</protein>
<dbReference type="Proteomes" id="UP001175261">
    <property type="component" value="Unassembled WGS sequence"/>
</dbReference>
<dbReference type="InterPro" id="IPR016024">
    <property type="entry name" value="ARM-type_fold"/>
</dbReference>
<dbReference type="InterPro" id="IPR007483">
    <property type="entry name" value="Hamartin"/>
</dbReference>
<dbReference type="PANTHER" id="PTHR15154">
    <property type="entry name" value="HAMARTIN"/>
    <property type="match status" value="1"/>
</dbReference>
<evidence type="ECO:0008006" key="5">
    <source>
        <dbReference type="Google" id="ProtNLM"/>
    </source>
</evidence>
<evidence type="ECO:0000313" key="3">
    <source>
        <dbReference type="EMBL" id="KAK0388588.1"/>
    </source>
</evidence>
<accession>A0AA39GL09</accession>
<feature type="region of interest" description="Disordered" evidence="2">
    <location>
        <begin position="457"/>
        <end position="502"/>
    </location>
</feature>
<dbReference type="GO" id="GO:0032007">
    <property type="term" value="P:negative regulation of TOR signaling"/>
    <property type="evidence" value="ECO:0007669"/>
    <property type="project" value="TreeGrafter"/>
</dbReference>
<dbReference type="Pfam" id="PF04388">
    <property type="entry name" value="Hamartin"/>
    <property type="match status" value="1"/>
</dbReference>
<keyword evidence="1" id="KW-0175">Coiled coil</keyword>
<dbReference type="GO" id="GO:0033596">
    <property type="term" value="C:TSC1-TSC2 complex"/>
    <property type="evidence" value="ECO:0007669"/>
    <property type="project" value="TreeGrafter"/>
</dbReference>
<feature type="compositionally biased region" description="Polar residues" evidence="2">
    <location>
        <begin position="857"/>
        <end position="867"/>
    </location>
</feature>
<dbReference type="SUPFAM" id="SSF48371">
    <property type="entry name" value="ARM repeat"/>
    <property type="match status" value="1"/>
</dbReference>
<dbReference type="GO" id="GO:0051726">
    <property type="term" value="P:regulation of cell cycle"/>
    <property type="evidence" value="ECO:0007669"/>
    <property type="project" value="TreeGrafter"/>
</dbReference>
<evidence type="ECO:0000256" key="1">
    <source>
        <dbReference type="SAM" id="Coils"/>
    </source>
</evidence>
<evidence type="ECO:0000256" key="2">
    <source>
        <dbReference type="SAM" id="MobiDB-lite"/>
    </source>
</evidence>
<comment type="caution">
    <text evidence="3">The sequence shown here is derived from an EMBL/GenBank/DDBJ whole genome shotgun (WGS) entry which is preliminary data.</text>
</comment>
<feature type="compositionally biased region" description="Basic and acidic residues" evidence="2">
    <location>
        <begin position="950"/>
        <end position="968"/>
    </location>
</feature>
<sequence>MSSSTSLKDLTKAINTFVTDPVLPLPDSLVDVIAGYLDRHQKYDDSASDRLQEELFTIFDKYVKGNPNSYAAWFGIIRRLLPVLQTQERLLQWFDACQGYIDKAPVDKSMITETVAGLMDVVLLAENYQEASDGEGAPNPIIHRLFSLWMDRFYPASVEGQPNAQHNEKLVREGLIQFGKRRPKEFFSSLDHYLVKKQYRKAALRFFCDYVQSRPPHLHQILDVPLFSHLLSCLQLDTSTTAISAALIALIMLLPHMPSSVVPHLPTLFNIYARVLFWSRERSTLAEATSPHEHYSKWEVCAYDPKIEDLNISHLDSYYTVLYGLYPINFMDYIRKPQRYLRHANIPDAEDIEVQPTEIRHLSEAYRRCHVLHPNFYTLTIDSEKTDFGRWIKSEAAEVAAECMSLRITATDVYRFDASQGSAGFNEPQQIPEVDNDGADPALLSSSLVLDSRLAHSTSADSGSSHKGFPALQRPDSLQSRASDVDSGDTRKRPSISHSPTLSAHLVASASHTHLQDMLLSNKAIKSGLSQSLANDSVPSLSLSHHEEKPVGMPIPSTRTPESSTTLVELNARVSQLQRQILLLQNDLTFERYQKQQHMAHIGDLRRRLVSEATSEAETQNLILTNRGFKSRYEEAKKAEMQVRREFEKGRTMANNREGDLYNKLKKMREEVKRMEGELEISRKELSELKTDNEKLRKMVLAAEVRESKWQEHKLANEMHVKELERLKMEVSRLSLVEREAQGQEQATQEALTAAAASDSRAEALRLELQAEKQAMERSRKEFQAQIESMQKKIMDNLERGSHRNGKADQSSPEVQNMLAASREKQAELKKQYDLLSRKYTALQSSLLDMQSAHISNPTKIDSTTGVASPDSADANLSMSPTSMTARRMQRILSETDMSGTSSEHTTRTAELAGTASSHADTSIEGSSENHPTSSEQRYFGRGGVQNRSRGKEAKEGSMKPSKARDESPAGSMKREKRSGLRGIRGLV</sequence>
<feature type="coiled-coil region" evidence="1">
    <location>
        <begin position="762"/>
        <end position="839"/>
    </location>
</feature>